<feature type="compositionally biased region" description="Polar residues" evidence="1">
    <location>
        <begin position="113"/>
        <end position="130"/>
    </location>
</feature>
<dbReference type="EMBL" id="UOEV01000009">
    <property type="protein sequence ID" value="VAW31949.1"/>
    <property type="molecule type" value="Genomic_DNA"/>
</dbReference>
<dbReference type="InterPro" id="IPR011635">
    <property type="entry name" value="CARDB"/>
</dbReference>
<feature type="region of interest" description="Disordered" evidence="1">
    <location>
        <begin position="81"/>
        <end position="130"/>
    </location>
</feature>
<dbReference type="Gene3D" id="2.60.40.10">
    <property type="entry name" value="Immunoglobulins"/>
    <property type="match status" value="1"/>
</dbReference>
<feature type="region of interest" description="Disordered" evidence="1">
    <location>
        <begin position="243"/>
        <end position="263"/>
    </location>
</feature>
<proteinExistence type="predicted"/>
<keyword evidence="2" id="KW-0472">Membrane</keyword>
<evidence type="ECO:0000256" key="2">
    <source>
        <dbReference type="SAM" id="Phobius"/>
    </source>
</evidence>
<keyword evidence="2" id="KW-1133">Transmembrane helix</keyword>
<feature type="domain" description="CARDB" evidence="3">
    <location>
        <begin position="162"/>
        <end position="255"/>
    </location>
</feature>
<protein>
    <recommendedName>
        <fullName evidence="3">CARDB domain-containing protein</fullName>
    </recommendedName>
</protein>
<dbReference type="Pfam" id="PF07705">
    <property type="entry name" value="CARDB"/>
    <property type="match status" value="1"/>
</dbReference>
<accession>A0A3B0V503</accession>
<sequence length="263" mass="27923">MDIQKNTSANVGQKTFKSMAFLGFSVAVIAGIILAIYAGQFVPKAVEGLDVASVSLSQLFSSSNDTASHLSVVSNATSTLKSGQATSTQKSKNTGTHNTPVIKHRTKPVQKQGIRTSSKYKIPNGSGTHSSSNTILHGLPNLTVHIIATGYLTSTSTKSFVATSTIPHGVRVAVKFSIKNTGSNITTPWDFSAQIPTQTNYVFFSPKQQALNPGDHIDYMLGFDQATPGASQHITITVDPKNNVAESNENDNISSRSVTILGQ</sequence>
<dbReference type="InterPro" id="IPR013783">
    <property type="entry name" value="Ig-like_fold"/>
</dbReference>
<evidence type="ECO:0000259" key="3">
    <source>
        <dbReference type="Pfam" id="PF07705"/>
    </source>
</evidence>
<feature type="transmembrane region" description="Helical" evidence="2">
    <location>
        <begin position="20"/>
        <end position="39"/>
    </location>
</feature>
<gene>
    <name evidence="4" type="ORF">MNBD_CPR01-113</name>
</gene>
<keyword evidence="2" id="KW-0812">Transmembrane</keyword>
<dbReference type="AlphaFoldDB" id="A0A3B0V503"/>
<feature type="compositionally biased region" description="Polar residues" evidence="1">
    <location>
        <begin position="81"/>
        <end position="99"/>
    </location>
</feature>
<feature type="compositionally biased region" description="Polar residues" evidence="1">
    <location>
        <begin position="244"/>
        <end position="263"/>
    </location>
</feature>
<reference evidence="4" key="1">
    <citation type="submission" date="2018-06" db="EMBL/GenBank/DDBJ databases">
        <authorList>
            <person name="Zhirakovskaya E."/>
        </authorList>
    </citation>
    <scope>NUCLEOTIDE SEQUENCE</scope>
</reference>
<evidence type="ECO:0000256" key="1">
    <source>
        <dbReference type="SAM" id="MobiDB-lite"/>
    </source>
</evidence>
<name>A0A3B0V503_9ZZZZ</name>
<organism evidence="4">
    <name type="scientific">hydrothermal vent metagenome</name>
    <dbReference type="NCBI Taxonomy" id="652676"/>
    <lineage>
        <taxon>unclassified sequences</taxon>
        <taxon>metagenomes</taxon>
        <taxon>ecological metagenomes</taxon>
    </lineage>
</organism>
<evidence type="ECO:0000313" key="4">
    <source>
        <dbReference type="EMBL" id="VAW31949.1"/>
    </source>
</evidence>